<sequence length="68" mass="8504">MIFAQRPSFPIGLHSFLTAKMKYFHSNIDVNSMHYIREKIITYYFSEVKYIFFLPHRQRYSFFIYYLF</sequence>
<protein>
    <submittedName>
        <fullName evidence="1">Uncharacterized protein</fullName>
    </submittedName>
</protein>
<organism evidence="1">
    <name type="scientific">Anguilla anguilla</name>
    <name type="common">European freshwater eel</name>
    <name type="synonym">Muraena anguilla</name>
    <dbReference type="NCBI Taxonomy" id="7936"/>
    <lineage>
        <taxon>Eukaryota</taxon>
        <taxon>Metazoa</taxon>
        <taxon>Chordata</taxon>
        <taxon>Craniata</taxon>
        <taxon>Vertebrata</taxon>
        <taxon>Euteleostomi</taxon>
        <taxon>Actinopterygii</taxon>
        <taxon>Neopterygii</taxon>
        <taxon>Teleostei</taxon>
        <taxon>Anguilliformes</taxon>
        <taxon>Anguillidae</taxon>
        <taxon>Anguilla</taxon>
    </lineage>
</organism>
<name>A0A0E9WIQ7_ANGAN</name>
<dbReference type="EMBL" id="GBXM01019117">
    <property type="protein sequence ID" value="JAH89460.1"/>
    <property type="molecule type" value="Transcribed_RNA"/>
</dbReference>
<proteinExistence type="predicted"/>
<evidence type="ECO:0000313" key="1">
    <source>
        <dbReference type="EMBL" id="JAH89460.1"/>
    </source>
</evidence>
<dbReference type="AlphaFoldDB" id="A0A0E9WIQ7"/>
<accession>A0A0E9WIQ7</accession>
<reference evidence="1" key="2">
    <citation type="journal article" date="2015" name="Fish Shellfish Immunol.">
        <title>Early steps in the European eel (Anguilla anguilla)-Vibrio vulnificus interaction in the gills: Role of the RtxA13 toxin.</title>
        <authorList>
            <person name="Callol A."/>
            <person name="Pajuelo D."/>
            <person name="Ebbesson L."/>
            <person name="Teles M."/>
            <person name="MacKenzie S."/>
            <person name="Amaro C."/>
        </authorList>
    </citation>
    <scope>NUCLEOTIDE SEQUENCE</scope>
</reference>
<reference evidence="1" key="1">
    <citation type="submission" date="2014-11" db="EMBL/GenBank/DDBJ databases">
        <authorList>
            <person name="Amaro Gonzalez C."/>
        </authorList>
    </citation>
    <scope>NUCLEOTIDE SEQUENCE</scope>
</reference>